<protein>
    <submittedName>
        <fullName evidence="2">Uncharacterized protein</fullName>
    </submittedName>
</protein>
<gene>
    <name evidence="2" type="ORF">HPB51_016537</name>
</gene>
<sequence length="273" mass="29366">MQVRWRDKGLFKATLIAISDLDGYLKSAEALFKELKKGTSCQSRGEAEEEKRGAAKKMGAIDRPAVLKRIVSATLPTSADAREPQRTCDPHHESPDPRVTPHLQAEKEQGPCLASRTSSCSPACPAEEDRPVYSCSPAGPSSKPGSGTATQLLFCWSDPDVVELQPGSSIFVETRALHAVLKSAKTPTALARGLLPAVFNRHSLLTCSMKRQKAKGTHKPVAQRPPLYAAAIDAILGKPDLVNCGACSTDCRYRIGSGIYAYVVSRQIVTQAP</sequence>
<organism evidence="2 3">
    <name type="scientific">Rhipicephalus microplus</name>
    <name type="common">Cattle tick</name>
    <name type="synonym">Boophilus microplus</name>
    <dbReference type="NCBI Taxonomy" id="6941"/>
    <lineage>
        <taxon>Eukaryota</taxon>
        <taxon>Metazoa</taxon>
        <taxon>Ecdysozoa</taxon>
        <taxon>Arthropoda</taxon>
        <taxon>Chelicerata</taxon>
        <taxon>Arachnida</taxon>
        <taxon>Acari</taxon>
        <taxon>Parasitiformes</taxon>
        <taxon>Ixodida</taxon>
        <taxon>Ixodoidea</taxon>
        <taxon>Ixodidae</taxon>
        <taxon>Rhipicephalinae</taxon>
        <taxon>Rhipicephalus</taxon>
        <taxon>Boophilus</taxon>
    </lineage>
</organism>
<accession>A0A9J6EHM2</accession>
<keyword evidence="3" id="KW-1185">Reference proteome</keyword>
<reference evidence="2" key="2">
    <citation type="submission" date="2021-09" db="EMBL/GenBank/DDBJ databases">
        <authorList>
            <person name="Jia N."/>
            <person name="Wang J."/>
            <person name="Shi W."/>
            <person name="Du L."/>
            <person name="Sun Y."/>
            <person name="Zhan W."/>
            <person name="Jiang J."/>
            <person name="Wang Q."/>
            <person name="Zhang B."/>
            <person name="Ji P."/>
            <person name="Sakyi L.B."/>
            <person name="Cui X."/>
            <person name="Yuan T."/>
            <person name="Jiang B."/>
            <person name="Yang W."/>
            <person name="Lam T.T.-Y."/>
            <person name="Chang Q."/>
            <person name="Ding S."/>
            <person name="Wang X."/>
            <person name="Zhu J."/>
            <person name="Ruan X."/>
            <person name="Zhao L."/>
            <person name="Wei J."/>
            <person name="Que T."/>
            <person name="Du C."/>
            <person name="Cheng J."/>
            <person name="Dai P."/>
            <person name="Han X."/>
            <person name="Huang E."/>
            <person name="Gao Y."/>
            <person name="Liu J."/>
            <person name="Shao H."/>
            <person name="Ye R."/>
            <person name="Li L."/>
            <person name="Wei W."/>
            <person name="Wang X."/>
            <person name="Wang C."/>
            <person name="Huo Q."/>
            <person name="Li W."/>
            <person name="Guo W."/>
            <person name="Chen H."/>
            <person name="Chen S."/>
            <person name="Zhou L."/>
            <person name="Zhou L."/>
            <person name="Ni X."/>
            <person name="Tian J."/>
            <person name="Zhou Y."/>
            <person name="Sheng Y."/>
            <person name="Liu T."/>
            <person name="Pan Y."/>
            <person name="Xia L."/>
            <person name="Li J."/>
            <person name="Zhao F."/>
            <person name="Cao W."/>
        </authorList>
    </citation>
    <scope>NUCLEOTIDE SEQUENCE</scope>
    <source>
        <strain evidence="2">Rmic-2018</strain>
        <tissue evidence="2">Larvae</tissue>
    </source>
</reference>
<dbReference type="Proteomes" id="UP000821866">
    <property type="component" value="Chromosome 2"/>
</dbReference>
<dbReference type="EMBL" id="JABSTU010000004">
    <property type="protein sequence ID" value="KAH8033818.1"/>
    <property type="molecule type" value="Genomic_DNA"/>
</dbReference>
<comment type="caution">
    <text evidence="2">The sequence shown here is derived from an EMBL/GenBank/DDBJ whole genome shotgun (WGS) entry which is preliminary data.</text>
</comment>
<evidence type="ECO:0000313" key="2">
    <source>
        <dbReference type="EMBL" id="KAH8033818.1"/>
    </source>
</evidence>
<dbReference type="AlphaFoldDB" id="A0A9J6EHM2"/>
<evidence type="ECO:0000313" key="3">
    <source>
        <dbReference type="Proteomes" id="UP000821866"/>
    </source>
</evidence>
<feature type="compositionally biased region" description="Basic and acidic residues" evidence="1">
    <location>
        <begin position="80"/>
        <end position="96"/>
    </location>
</feature>
<feature type="region of interest" description="Disordered" evidence="1">
    <location>
        <begin position="74"/>
        <end position="116"/>
    </location>
</feature>
<name>A0A9J6EHM2_RHIMP</name>
<reference evidence="2" key="1">
    <citation type="journal article" date="2020" name="Cell">
        <title>Large-Scale Comparative Analyses of Tick Genomes Elucidate Their Genetic Diversity and Vector Capacities.</title>
        <authorList>
            <consortium name="Tick Genome and Microbiome Consortium (TIGMIC)"/>
            <person name="Jia N."/>
            <person name="Wang J."/>
            <person name="Shi W."/>
            <person name="Du L."/>
            <person name="Sun Y."/>
            <person name="Zhan W."/>
            <person name="Jiang J.F."/>
            <person name="Wang Q."/>
            <person name="Zhang B."/>
            <person name="Ji P."/>
            <person name="Bell-Sakyi L."/>
            <person name="Cui X.M."/>
            <person name="Yuan T.T."/>
            <person name="Jiang B.G."/>
            <person name="Yang W.F."/>
            <person name="Lam T.T."/>
            <person name="Chang Q.C."/>
            <person name="Ding S.J."/>
            <person name="Wang X.J."/>
            <person name="Zhu J.G."/>
            <person name="Ruan X.D."/>
            <person name="Zhao L."/>
            <person name="Wei J.T."/>
            <person name="Ye R.Z."/>
            <person name="Que T.C."/>
            <person name="Du C.H."/>
            <person name="Zhou Y.H."/>
            <person name="Cheng J.X."/>
            <person name="Dai P.F."/>
            <person name="Guo W.B."/>
            <person name="Han X.H."/>
            <person name="Huang E.J."/>
            <person name="Li L.F."/>
            <person name="Wei W."/>
            <person name="Gao Y.C."/>
            <person name="Liu J.Z."/>
            <person name="Shao H.Z."/>
            <person name="Wang X."/>
            <person name="Wang C.C."/>
            <person name="Yang T.C."/>
            <person name="Huo Q.B."/>
            <person name="Li W."/>
            <person name="Chen H.Y."/>
            <person name="Chen S.E."/>
            <person name="Zhou L.G."/>
            <person name="Ni X.B."/>
            <person name="Tian J.H."/>
            <person name="Sheng Y."/>
            <person name="Liu T."/>
            <person name="Pan Y.S."/>
            <person name="Xia L.Y."/>
            <person name="Li J."/>
            <person name="Zhao F."/>
            <person name="Cao W.C."/>
        </authorList>
    </citation>
    <scope>NUCLEOTIDE SEQUENCE</scope>
    <source>
        <strain evidence="2">Rmic-2018</strain>
    </source>
</reference>
<proteinExistence type="predicted"/>
<evidence type="ECO:0000256" key="1">
    <source>
        <dbReference type="SAM" id="MobiDB-lite"/>
    </source>
</evidence>
<dbReference type="VEuPathDB" id="VectorBase:LOC119161800"/>